<feature type="non-terminal residue" evidence="1">
    <location>
        <position position="132"/>
    </location>
</feature>
<reference evidence="1" key="1">
    <citation type="submission" date="2016-05" db="EMBL/GenBank/DDBJ databases">
        <authorList>
            <person name="Lavstsen T."/>
            <person name="Jespersen J.S."/>
        </authorList>
    </citation>
    <scope>NUCLEOTIDE SEQUENCE</scope>
    <source>
        <tissue evidence="1">Brain</tissue>
    </source>
</reference>
<reference evidence="1" key="2">
    <citation type="submission" date="2016-06" db="EMBL/GenBank/DDBJ databases">
        <title>The genome of a short-lived fish provides insights into sex chromosome evolution and the genetic control of aging.</title>
        <authorList>
            <person name="Reichwald K."/>
            <person name="Felder M."/>
            <person name="Petzold A."/>
            <person name="Koch P."/>
            <person name="Groth M."/>
            <person name="Platzer M."/>
        </authorList>
    </citation>
    <scope>NUCLEOTIDE SEQUENCE</scope>
    <source>
        <tissue evidence="1">Brain</tissue>
    </source>
</reference>
<sequence length="132" mass="14385">MCARLLTVNAGVSCLTHTLTANRVTAHGAVLTLTTAGAARTPETRFTRCCTVMSSFARRTEAESSFWVTTSTRVARTRHQTAWSMEPRGTLFLTMFSCEAWPAVTHSHLFVAGAIIPTVRTGMLTLHSPESI</sequence>
<evidence type="ECO:0000313" key="1">
    <source>
        <dbReference type="EMBL" id="SBQ55482.1"/>
    </source>
</evidence>
<accession>A0A1A8F8R2</accession>
<gene>
    <name evidence="1" type="primary">Nfu_g_1_000361</name>
</gene>
<organism evidence="1">
    <name type="scientific">Nothobranchius korthausae</name>
    <dbReference type="NCBI Taxonomy" id="1143690"/>
    <lineage>
        <taxon>Eukaryota</taxon>
        <taxon>Metazoa</taxon>
        <taxon>Chordata</taxon>
        <taxon>Craniata</taxon>
        <taxon>Vertebrata</taxon>
        <taxon>Euteleostomi</taxon>
        <taxon>Actinopterygii</taxon>
        <taxon>Neopterygii</taxon>
        <taxon>Teleostei</taxon>
        <taxon>Neoteleostei</taxon>
        <taxon>Acanthomorphata</taxon>
        <taxon>Ovalentaria</taxon>
        <taxon>Atherinomorphae</taxon>
        <taxon>Cyprinodontiformes</taxon>
        <taxon>Nothobranchiidae</taxon>
        <taxon>Nothobranchius</taxon>
    </lineage>
</organism>
<name>A0A1A8F8R2_9TELE</name>
<proteinExistence type="predicted"/>
<protein>
    <submittedName>
        <fullName evidence="1">Uncharacterized protein</fullName>
    </submittedName>
</protein>
<dbReference type="EMBL" id="HAEB01008955">
    <property type="protein sequence ID" value="SBQ55482.1"/>
    <property type="molecule type" value="Transcribed_RNA"/>
</dbReference>
<dbReference type="AlphaFoldDB" id="A0A1A8F8R2"/>